<evidence type="ECO:0000313" key="5">
    <source>
        <dbReference type="WBParaSite" id="ASIM_0001616401-mRNA-1"/>
    </source>
</evidence>
<accession>A0A0M3K5C3</accession>
<feature type="compositionally biased region" description="Basic and acidic residues" evidence="4">
    <location>
        <begin position="12"/>
        <end position="42"/>
    </location>
</feature>
<dbReference type="SUPFAM" id="SSF57850">
    <property type="entry name" value="RING/U-box"/>
    <property type="match status" value="1"/>
</dbReference>
<keyword evidence="1" id="KW-0479">Metal-binding</keyword>
<protein>
    <submittedName>
        <fullName evidence="5">RING-type domain-containing protein</fullName>
    </submittedName>
</protein>
<evidence type="ECO:0000256" key="3">
    <source>
        <dbReference type="ARBA" id="ARBA00022833"/>
    </source>
</evidence>
<dbReference type="AlphaFoldDB" id="A0A0M3K5C3"/>
<reference evidence="5" key="1">
    <citation type="submission" date="2017-02" db="UniProtKB">
        <authorList>
            <consortium name="WormBaseParasite"/>
        </authorList>
    </citation>
    <scope>IDENTIFICATION</scope>
</reference>
<dbReference type="InterPro" id="IPR017907">
    <property type="entry name" value="Znf_RING_CS"/>
</dbReference>
<name>A0A0M3K5C3_ANISI</name>
<organism evidence="5">
    <name type="scientific">Anisakis simplex</name>
    <name type="common">Herring worm</name>
    <dbReference type="NCBI Taxonomy" id="6269"/>
    <lineage>
        <taxon>Eukaryota</taxon>
        <taxon>Metazoa</taxon>
        <taxon>Ecdysozoa</taxon>
        <taxon>Nematoda</taxon>
        <taxon>Chromadorea</taxon>
        <taxon>Rhabditida</taxon>
        <taxon>Spirurina</taxon>
        <taxon>Ascaridomorpha</taxon>
        <taxon>Ascaridoidea</taxon>
        <taxon>Anisakidae</taxon>
        <taxon>Anisakis</taxon>
        <taxon>Anisakis simplex complex</taxon>
    </lineage>
</organism>
<dbReference type="PROSITE" id="PS00518">
    <property type="entry name" value="ZF_RING_1"/>
    <property type="match status" value="1"/>
</dbReference>
<feature type="region of interest" description="Disordered" evidence="4">
    <location>
        <begin position="1"/>
        <end position="42"/>
    </location>
</feature>
<keyword evidence="2" id="KW-0863">Zinc-finger</keyword>
<keyword evidence="3" id="KW-0862">Zinc</keyword>
<dbReference type="WBParaSite" id="ASIM_0001616401-mRNA-1">
    <property type="protein sequence ID" value="ASIM_0001616401-mRNA-1"/>
    <property type="gene ID" value="ASIM_0001616401"/>
</dbReference>
<sequence length="410" mass="45839">LKTYSDSTTENAPRKENATENAPRKENATENAPRKENATDKKTHLPNVFRRLSFIILERLSCGHELCTTCLEDARKAQQPGRRENDSGLISCCDCFAGCLREFKDCFAVCPVEKCNEPLTDVADDVDTCDGPCKQAFNDESKFVTTKCCGAHLCFTCAEKIFGRTITKEEDLKCPNACILKKSRLPPPEAADQPVTCKGKENCQGTILNGFPSRGECDHEMCLQCLDEMIDECQRSGSMPRCPNLTCNTFYCVDSVVALKTLLPERASYFNDLALGNQTYDAIRDDTVASIEFDRKFKSAGRLLDIKVQTSDDDTTSTVPFDQRGNLADLIREIRRELKIFPLDKVYGYYIRRPSGEDDEKKPDEEITIDSQSVKRPINEFNITSECTLIADTSGIVQPKTATLSNANEI</sequence>
<feature type="compositionally biased region" description="Polar residues" evidence="4">
    <location>
        <begin position="1"/>
        <end position="11"/>
    </location>
</feature>
<dbReference type="GO" id="GO:0008270">
    <property type="term" value="F:zinc ion binding"/>
    <property type="evidence" value="ECO:0007669"/>
    <property type="project" value="UniProtKB-KW"/>
</dbReference>
<evidence type="ECO:0000256" key="2">
    <source>
        <dbReference type="ARBA" id="ARBA00022771"/>
    </source>
</evidence>
<evidence type="ECO:0000256" key="4">
    <source>
        <dbReference type="SAM" id="MobiDB-lite"/>
    </source>
</evidence>
<proteinExistence type="predicted"/>
<evidence type="ECO:0000256" key="1">
    <source>
        <dbReference type="ARBA" id="ARBA00022723"/>
    </source>
</evidence>